<evidence type="ECO:0000259" key="2">
    <source>
        <dbReference type="Pfam" id="PF22936"/>
    </source>
</evidence>
<name>A0A7H8R915_TALRU</name>
<evidence type="ECO:0000256" key="1">
    <source>
        <dbReference type="SAM" id="MobiDB-lite"/>
    </source>
</evidence>
<protein>
    <recommendedName>
        <fullName evidence="2">Retrovirus-related Pol polyprotein from transposon TNT 1-94-like beta-barrel domain-containing protein</fullName>
    </recommendedName>
</protein>
<dbReference type="Pfam" id="PF22936">
    <property type="entry name" value="Pol_BBD"/>
    <property type="match status" value="1"/>
</dbReference>
<feature type="compositionally biased region" description="Basic and acidic residues" evidence="1">
    <location>
        <begin position="1"/>
        <end position="13"/>
    </location>
</feature>
<evidence type="ECO:0000313" key="4">
    <source>
        <dbReference type="Proteomes" id="UP000509510"/>
    </source>
</evidence>
<accession>A0A7H8R915</accession>
<dbReference type="InterPro" id="IPR054722">
    <property type="entry name" value="PolX-like_BBD"/>
</dbReference>
<dbReference type="EMBL" id="CP055902">
    <property type="protein sequence ID" value="QKX62832.1"/>
    <property type="molecule type" value="Genomic_DNA"/>
</dbReference>
<keyword evidence="4" id="KW-1185">Reference proteome</keyword>
<organism evidence="3 4">
    <name type="scientific">Talaromyces rugulosus</name>
    <name type="common">Penicillium rugulosum</name>
    <dbReference type="NCBI Taxonomy" id="121627"/>
    <lineage>
        <taxon>Eukaryota</taxon>
        <taxon>Fungi</taxon>
        <taxon>Dikarya</taxon>
        <taxon>Ascomycota</taxon>
        <taxon>Pezizomycotina</taxon>
        <taxon>Eurotiomycetes</taxon>
        <taxon>Eurotiomycetidae</taxon>
        <taxon>Eurotiales</taxon>
        <taxon>Trichocomaceae</taxon>
        <taxon>Talaromyces</taxon>
        <taxon>Talaromyces sect. Islandici</taxon>
    </lineage>
</organism>
<gene>
    <name evidence="3" type="ORF">TRUGW13939_09997</name>
</gene>
<dbReference type="OrthoDB" id="4232400at2759"/>
<feature type="domain" description="Retrovirus-related Pol polyprotein from transposon TNT 1-94-like beta-barrel" evidence="2">
    <location>
        <begin position="45"/>
        <end position="122"/>
    </location>
</feature>
<reference evidence="4" key="1">
    <citation type="submission" date="2020-06" db="EMBL/GenBank/DDBJ databases">
        <title>A chromosome-scale genome assembly of Talaromyces rugulosus W13939.</title>
        <authorList>
            <person name="Wang B."/>
            <person name="Guo L."/>
            <person name="Ye K."/>
            <person name="Wang L."/>
        </authorList>
    </citation>
    <scope>NUCLEOTIDE SEQUENCE [LARGE SCALE GENOMIC DNA]</scope>
    <source>
        <strain evidence="4">W13939</strain>
    </source>
</reference>
<feature type="region of interest" description="Disordered" evidence="1">
    <location>
        <begin position="1"/>
        <end position="38"/>
    </location>
</feature>
<feature type="compositionally biased region" description="Basic residues" evidence="1">
    <location>
        <begin position="14"/>
        <end position="28"/>
    </location>
</feature>
<dbReference type="Proteomes" id="UP000509510">
    <property type="component" value="Chromosome V"/>
</dbReference>
<sequence>MGDIGEHWKDVKEQRKKRKQKKRQKRQKNQSPSQSIQPPRRCWDWMVVSGSCHYARNRASFKEYRHIGRTVSHTGIPGETFVTGVGTVELKVRSSSEEGSPTRTLVLDDVLHIPKAICNGFCFAKYHTIIGGSTSLGSMSSRDNEGQPLWYSEDFHGLKRLVLDGNPQGESYLDDGPKLLSMHVDTEQLESILSQV</sequence>
<dbReference type="AlphaFoldDB" id="A0A7H8R915"/>
<dbReference type="PANTHER" id="PTHR40628:SF1">
    <property type="entry name" value="CHROMO DOMAIN-CONTAINING PROTEIN"/>
    <property type="match status" value="1"/>
</dbReference>
<dbReference type="GeneID" id="55997478"/>
<dbReference type="KEGG" id="trg:TRUGW13939_09997"/>
<evidence type="ECO:0000313" key="3">
    <source>
        <dbReference type="EMBL" id="QKX62832.1"/>
    </source>
</evidence>
<proteinExistence type="predicted"/>
<dbReference type="PANTHER" id="PTHR40628">
    <property type="entry name" value="CHROMO DOMAIN-CONTAINING PROTEIN"/>
    <property type="match status" value="1"/>
</dbReference>
<dbReference type="RefSeq" id="XP_035349006.1">
    <property type="nucleotide sequence ID" value="XM_035493113.1"/>
</dbReference>